<feature type="compositionally biased region" description="Basic and acidic residues" evidence="7">
    <location>
        <begin position="333"/>
        <end position="344"/>
    </location>
</feature>
<comment type="subcellular location">
    <subcellularLocation>
        <location evidence="1">Cell membrane</location>
        <topology evidence="1">Multi-pass membrane protein</topology>
    </subcellularLocation>
</comment>
<gene>
    <name evidence="10" type="ORF">CIK66_17225</name>
</gene>
<dbReference type="RefSeq" id="WP_096166594.1">
    <property type="nucleotide sequence ID" value="NZ_BAAAIQ010000001.1"/>
</dbReference>
<keyword evidence="11" id="KW-1185">Reference proteome</keyword>
<evidence type="ECO:0000313" key="10">
    <source>
        <dbReference type="EMBL" id="PCC37819.1"/>
    </source>
</evidence>
<feature type="region of interest" description="Disordered" evidence="7">
    <location>
        <begin position="320"/>
        <end position="344"/>
    </location>
</feature>
<comment type="similarity">
    <text evidence="2">Belongs to the acyltransferase 3 family.</text>
</comment>
<protein>
    <recommendedName>
        <fullName evidence="9">Acyltransferase 3 domain-containing protein</fullName>
    </recommendedName>
</protein>
<dbReference type="OrthoDB" id="3265718at2"/>
<dbReference type="GeneID" id="95328752"/>
<keyword evidence="5 8" id="KW-1133">Transmembrane helix</keyword>
<evidence type="ECO:0000256" key="5">
    <source>
        <dbReference type="ARBA" id="ARBA00022989"/>
    </source>
</evidence>
<organism evidence="10 11">
    <name type="scientific">Brachybacterium alimentarium</name>
    <dbReference type="NCBI Taxonomy" id="47845"/>
    <lineage>
        <taxon>Bacteria</taxon>
        <taxon>Bacillati</taxon>
        <taxon>Actinomycetota</taxon>
        <taxon>Actinomycetes</taxon>
        <taxon>Micrococcales</taxon>
        <taxon>Dermabacteraceae</taxon>
        <taxon>Brachybacterium</taxon>
    </lineage>
</organism>
<evidence type="ECO:0000256" key="6">
    <source>
        <dbReference type="ARBA" id="ARBA00023136"/>
    </source>
</evidence>
<accession>A0A2A3YF00</accession>
<evidence type="ECO:0000313" key="11">
    <source>
        <dbReference type="Proteomes" id="UP000218598"/>
    </source>
</evidence>
<dbReference type="AlphaFoldDB" id="A0A2A3YF00"/>
<dbReference type="EMBL" id="NRGR01000035">
    <property type="protein sequence ID" value="PCC37819.1"/>
    <property type="molecule type" value="Genomic_DNA"/>
</dbReference>
<evidence type="ECO:0000256" key="3">
    <source>
        <dbReference type="ARBA" id="ARBA00022475"/>
    </source>
</evidence>
<evidence type="ECO:0000259" key="9">
    <source>
        <dbReference type="Pfam" id="PF01757"/>
    </source>
</evidence>
<dbReference type="PANTHER" id="PTHR40074">
    <property type="entry name" value="O-ACETYLTRANSFERASE WECH"/>
    <property type="match status" value="1"/>
</dbReference>
<evidence type="ECO:0000256" key="7">
    <source>
        <dbReference type="SAM" id="MobiDB-lite"/>
    </source>
</evidence>
<evidence type="ECO:0000256" key="4">
    <source>
        <dbReference type="ARBA" id="ARBA00022692"/>
    </source>
</evidence>
<dbReference type="Proteomes" id="UP000218598">
    <property type="component" value="Unassembled WGS sequence"/>
</dbReference>
<dbReference type="GO" id="GO:0009246">
    <property type="term" value="P:enterobacterial common antigen biosynthetic process"/>
    <property type="evidence" value="ECO:0007669"/>
    <property type="project" value="TreeGrafter"/>
</dbReference>
<sequence length="344" mass="37607">MRRVAPCAPQGRQHWMDLLRGGAILLVIAHHLRLVQQIWDGSAPHAMVVLSEATAPFRMPVLLFASGLLLARSLEKPTGRFLAGKARALLWPWLIWSAMMLPIMGWEFGRDPLWWVNGTYTWFLLVLFLYYAVGLLTRWIHPGWLALASVAGWTLPPQFGVEYDVAGNRPDKFLFYAVFFFAGAALRRTLAAGAVPVAVLVPALLIAAGWAGYAARIDMEPAIPVLTQVVVLIGVLGAVGAAQRIPRAGPVRLLERLGRNSIVPYLVHLPVIELICRNVDLSPSGATFALYALVTLAICVLAIRLRPMTGFLYALPARRRSAGEPDPAPRSGIDVHESEPAPVG</sequence>
<comment type="caution">
    <text evidence="10">The sequence shown here is derived from an EMBL/GenBank/DDBJ whole genome shotgun (WGS) entry which is preliminary data.</text>
</comment>
<keyword evidence="6 8" id="KW-0472">Membrane</keyword>
<proteinExistence type="inferred from homology"/>
<dbReference type="InterPro" id="IPR002656">
    <property type="entry name" value="Acyl_transf_3_dom"/>
</dbReference>
<feature type="domain" description="Acyltransferase 3" evidence="9">
    <location>
        <begin position="14"/>
        <end position="303"/>
    </location>
</feature>
<dbReference type="GO" id="GO:0016413">
    <property type="term" value="F:O-acetyltransferase activity"/>
    <property type="evidence" value="ECO:0007669"/>
    <property type="project" value="TreeGrafter"/>
</dbReference>
<feature type="transmembrane region" description="Helical" evidence="8">
    <location>
        <begin position="86"/>
        <end position="106"/>
    </location>
</feature>
<dbReference type="PANTHER" id="PTHR40074:SF4">
    <property type="entry name" value="INNER MEMBRANE PROTEIN YCFT"/>
    <property type="match status" value="1"/>
</dbReference>
<dbReference type="GO" id="GO:0005886">
    <property type="term" value="C:plasma membrane"/>
    <property type="evidence" value="ECO:0007669"/>
    <property type="project" value="UniProtKB-SubCell"/>
</dbReference>
<feature type="transmembrane region" description="Helical" evidence="8">
    <location>
        <begin position="221"/>
        <end position="242"/>
    </location>
</feature>
<evidence type="ECO:0000256" key="8">
    <source>
        <dbReference type="SAM" id="Phobius"/>
    </source>
</evidence>
<keyword evidence="4 8" id="KW-0812">Transmembrane</keyword>
<feature type="transmembrane region" description="Helical" evidence="8">
    <location>
        <begin position="112"/>
        <end position="132"/>
    </location>
</feature>
<dbReference type="Pfam" id="PF01757">
    <property type="entry name" value="Acyl_transf_3"/>
    <property type="match status" value="1"/>
</dbReference>
<feature type="transmembrane region" description="Helical" evidence="8">
    <location>
        <begin position="286"/>
        <end position="305"/>
    </location>
</feature>
<reference evidence="10 11" key="1">
    <citation type="journal article" date="2017" name="Elife">
        <title>Extensive horizontal gene transfer in cheese-associated bacteria.</title>
        <authorList>
            <person name="Bonham K.S."/>
            <person name="Wolfe B.E."/>
            <person name="Dutton R.J."/>
        </authorList>
    </citation>
    <scope>NUCLEOTIDE SEQUENCE [LARGE SCALE GENOMIC DNA]</scope>
    <source>
        <strain evidence="10 11">341_9</strain>
    </source>
</reference>
<evidence type="ECO:0000256" key="2">
    <source>
        <dbReference type="ARBA" id="ARBA00007400"/>
    </source>
</evidence>
<evidence type="ECO:0000256" key="1">
    <source>
        <dbReference type="ARBA" id="ARBA00004651"/>
    </source>
</evidence>
<feature type="transmembrane region" description="Helical" evidence="8">
    <location>
        <begin position="197"/>
        <end position="215"/>
    </location>
</feature>
<keyword evidence="3" id="KW-1003">Cell membrane</keyword>
<name>A0A2A3YF00_9MICO</name>